<feature type="domain" description="DUF5666" evidence="1">
    <location>
        <begin position="367"/>
        <end position="423"/>
    </location>
</feature>
<evidence type="ECO:0000313" key="2">
    <source>
        <dbReference type="EMBL" id="NVO77988.1"/>
    </source>
</evidence>
<protein>
    <recommendedName>
        <fullName evidence="1">DUF5666 domain-containing protein</fullName>
    </recommendedName>
</protein>
<evidence type="ECO:0000259" key="1">
    <source>
        <dbReference type="Pfam" id="PF18914"/>
    </source>
</evidence>
<feature type="domain" description="DUF5666" evidence="1">
    <location>
        <begin position="290"/>
        <end position="339"/>
    </location>
</feature>
<dbReference type="InterPro" id="IPR043724">
    <property type="entry name" value="DUF5666"/>
</dbReference>
<organism evidence="2 3">
    <name type="scientific">Undibacterium oligocarboniphilum</name>
    <dbReference type="NCBI Taxonomy" id="666702"/>
    <lineage>
        <taxon>Bacteria</taxon>
        <taxon>Pseudomonadati</taxon>
        <taxon>Pseudomonadota</taxon>
        <taxon>Betaproteobacteria</taxon>
        <taxon>Burkholderiales</taxon>
        <taxon>Oxalobacteraceae</taxon>
        <taxon>Undibacterium</taxon>
    </lineage>
</organism>
<dbReference type="EMBL" id="JABXYJ010000004">
    <property type="protein sequence ID" value="NVO77988.1"/>
    <property type="molecule type" value="Genomic_DNA"/>
</dbReference>
<dbReference type="Proteomes" id="UP000588051">
    <property type="component" value="Unassembled WGS sequence"/>
</dbReference>
<dbReference type="RefSeq" id="WP_176803393.1">
    <property type="nucleotide sequence ID" value="NZ_JABXYJ010000004.1"/>
</dbReference>
<dbReference type="AlphaFoldDB" id="A0A850QF99"/>
<name>A0A850QF99_9BURK</name>
<accession>A0A850QF99</accession>
<proteinExistence type="predicted"/>
<dbReference type="Pfam" id="PF18914">
    <property type="entry name" value="DUF5666"/>
    <property type="match status" value="3"/>
</dbReference>
<sequence length="519" mass="52478">MNFSAMTISRLRRVAVIGAASIGLISLLTACGGGGSSGSSTSATATTPVSSGGSTVTYTGPVAGLGSIVVNGVRFETVGANVHDADDPYGSTKFQSAIKLGTTVSVTGTADDSTSSGAAADIRIIGGLRGKVTAVDTQKNTLTLNGQVVSVTSATVFEGALSSLSASMVNMYVEVYGYPQSNGVFTATRIEVSATAPSVTGAVVLRGMVSAVDMTAGTLKLASGLSVSFMASQVLPKGAQIAVGTDVRVLATTVPVNNTIVATKVIVVGAGTLVTGNSNSPSGQLIKIKGIVDAVSGTTITVAGTKIDLGTLPVPAVGAVVEIKGTLSSSGTITATKIELESNGHSADVHSTDGKVTATANYQHELYGVVTNFVSLSSFKVQGVPVDASKARFEYGLNNLANNVYVEVKGTLQNGVLVATKIELKGKTTATTNGSGNPSSDQSSGNRSFEIYGVLTCTSYPASCTLEHGLTTLQANLSAAVWADGGQYQTGTKMFVEAKGYLDTKGVFQVSKIETKSGS</sequence>
<reference evidence="2 3" key="1">
    <citation type="submission" date="2020-06" db="EMBL/GenBank/DDBJ databases">
        <authorList>
            <person name="Qiu C."/>
            <person name="Liu Z."/>
        </authorList>
    </citation>
    <scope>NUCLEOTIDE SEQUENCE [LARGE SCALE GENOMIC DNA]</scope>
    <source>
        <strain evidence="2 3">EM 1</strain>
    </source>
</reference>
<comment type="caution">
    <text evidence="2">The sequence shown here is derived from an EMBL/GenBank/DDBJ whole genome shotgun (WGS) entry which is preliminary data.</text>
</comment>
<gene>
    <name evidence="2" type="ORF">HV832_09090</name>
</gene>
<feature type="domain" description="DUF5666" evidence="1">
    <location>
        <begin position="129"/>
        <end position="191"/>
    </location>
</feature>
<keyword evidence="3" id="KW-1185">Reference proteome</keyword>
<evidence type="ECO:0000313" key="3">
    <source>
        <dbReference type="Proteomes" id="UP000588051"/>
    </source>
</evidence>